<dbReference type="GO" id="GO:0005524">
    <property type="term" value="F:ATP binding"/>
    <property type="evidence" value="ECO:0007669"/>
    <property type="project" value="InterPro"/>
</dbReference>
<evidence type="ECO:0000259" key="1">
    <source>
        <dbReference type="Pfam" id="PF00069"/>
    </source>
</evidence>
<accession>A0A5C3P211</accession>
<evidence type="ECO:0000313" key="2">
    <source>
        <dbReference type="EMBL" id="TFK83531.1"/>
    </source>
</evidence>
<dbReference type="PROSITE" id="PS00109">
    <property type="entry name" value="PROTEIN_KINASE_TYR"/>
    <property type="match status" value="1"/>
</dbReference>
<dbReference type="EMBL" id="ML211386">
    <property type="protein sequence ID" value="TFK83531.1"/>
    <property type="molecule type" value="Genomic_DNA"/>
</dbReference>
<dbReference type="GO" id="GO:0004672">
    <property type="term" value="F:protein kinase activity"/>
    <property type="evidence" value="ECO:0007669"/>
    <property type="project" value="InterPro"/>
</dbReference>
<sequence length="307" mass="35536">MFKLQFPQDTTPRLADAPAFKDGEDGWDTLEAYYHGSELAFDIRATIRERIHNGNMRAFRVGLYPVHGNTIAGEELIAICKVAYGRRRAKLLKKEADLYRDKLASLQGKWVPAIFGCYLGQTVEAWTCILVMQDCGRPLPCPFYMLPPQSRAQVVDGLHHLHKAGIVHRDFTEHNVVIQKTDSGKYWLTIVDFGEAREHDCPCKDWKVEPVYAPQPVTGTFDCAELWNACAQDVDIWRPRTVRFYEEFYPADWAASDTPEEFLERVRIPDGIMREDALEYAYSVITRYREAAWTRLEWDKLPLLWKD</sequence>
<proteinExistence type="predicted"/>
<evidence type="ECO:0000313" key="3">
    <source>
        <dbReference type="Proteomes" id="UP000308197"/>
    </source>
</evidence>
<dbReference type="InterPro" id="IPR011009">
    <property type="entry name" value="Kinase-like_dom_sf"/>
</dbReference>
<dbReference type="InterPro" id="IPR008266">
    <property type="entry name" value="Tyr_kinase_AS"/>
</dbReference>
<dbReference type="Proteomes" id="UP000308197">
    <property type="component" value="Unassembled WGS sequence"/>
</dbReference>
<keyword evidence="3" id="KW-1185">Reference proteome</keyword>
<dbReference type="SUPFAM" id="SSF56112">
    <property type="entry name" value="Protein kinase-like (PK-like)"/>
    <property type="match status" value="1"/>
</dbReference>
<feature type="domain" description="Protein kinase" evidence="1">
    <location>
        <begin position="152"/>
        <end position="201"/>
    </location>
</feature>
<dbReference type="Pfam" id="PF00069">
    <property type="entry name" value="Pkinase"/>
    <property type="match status" value="1"/>
</dbReference>
<reference evidence="2 3" key="1">
    <citation type="journal article" date="2019" name="Nat. Ecol. Evol.">
        <title>Megaphylogeny resolves global patterns of mushroom evolution.</title>
        <authorList>
            <person name="Varga T."/>
            <person name="Krizsan K."/>
            <person name="Foldi C."/>
            <person name="Dima B."/>
            <person name="Sanchez-Garcia M."/>
            <person name="Sanchez-Ramirez S."/>
            <person name="Szollosi G.J."/>
            <person name="Szarkandi J.G."/>
            <person name="Papp V."/>
            <person name="Albert L."/>
            <person name="Andreopoulos W."/>
            <person name="Angelini C."/>
            <person name="Antonin V."/>
            <person name="Barry K.W."/>
            <person name="Bougher N.L."/>
            <person name="Buchanan P."/>
            <person name="Buyck B."/>
            <person name="Bense V."/>
            <person name="Catcheside P."/>
            <person name="Chovatia M."/>
            <person name="Cooper J."/>
            <person name="Damon W."/>
            <person name="Desjardin D."/>
            <person name="Finy P."/>
            <person name="Geml J."/>
            <person name="Haridas S."/>
            <person name="Hughes K."/>
            <person name="Justo A."/>
            <person name="Karasinski D."/>
            <person name="Kautmanova I."/>
            <person name="Kiss B."/>
            <person name="Kocsube S."/>
            <person name="Kotiranta H."/>
            <person name="LaButti K.M."/>
            <person name="Lechner B.E."/>
            <person name="Liimatainen K."/>
            <person name="Lipzen A."/>
            <person name="Lukacs Z."/>
            <person name="Mihaltcheva S."/>
            <person name="Morgado L.N."/>
            <person name="Niskanen T."/>
            <person name="Noordeloos M.E."/>
            <person name="Ohm R.A."/>
            <person name="Ortiz-Santana B."/>
            <person name="Ovrebo C."/>
            <person name="Racz N."/>
            <person name="Riley R."/>
            <person name="Savchenko A."/>
            <person name="Shiryaev A."/>
            <person name="Soop K."/>
            <person name="Spirin V."/>
            <person name="Szebenyi C."/>
            <person name="Tomsovsky M."/>
            <person name="Tulloss R.E."/>
            <person name="Uehling J."/>
            <person name="Grigoriev I.V."/>
            <person name="Vagvolgyi C."/>
            <person name="Papp T."/>
            <person name="Martin F.M."/>
            <person name="Miettinen O."/>
            <person name="Hibbett D.S."/>
            <person name="Nagy L.G."/>
        </authorList>
    </citation>
    <scope>NUCLEOTIDE SEQUENCE [LARGE SCALE GENOMIC DNA]</scope>
    <source>
        <strain evidence="2 3">HHB13444</strain>
    </source>
</reference>
<dbReference type="InterPro" id="IPR000719">
    <property type="entry name" value="Prot_kinase_dom"/>
</dbReference>
<name>A0A5C3P211_9APHY</name>
<dbReference type="AlphaFoldDB" id="A0A5C3P211"/>
<gene>
    <name evidence="2" type="ORF">K466DRAFT_665766</name>
</gene>
<organism evidence="2 3">
    <name type="scientific">Polyporus arcularius HHB13444</name>
    <dbReference type="NCBI Taxonomy" id="1314778"/>
    <lineage>
        <taxon>Eukaryota</taxon>
        <taxon>Fungi</taxon>
        <taxon>Dikarya</taxon>
        <taxon>Basidiomycota</taxon>
        <taxon>Agaricomycotina</taxon>
        <taxon>Agaricomycetes</taxon>
        <taxon>Polyporales</taxon>
        <taxon>Polyporaceae</taxon>
        <taxon>Polyporus</taxon>
    </lineage>
</organism>
<dbReference type="InParanoid" id="A0A5C3P211"/>
<protein>
    <recommendedName>
        <fullName evidence="1">Protein kinase domain-containing protein</fullName>
    </recommendedName>
</protein>
<dbReference type="Gene3D" id="1.10.510.10">
    <property type="entry name" value="Transferase(Phosphotransferase) domain 1"/>
    <property type="match status" value="1"/>
</dbReference>